<dbReference type="PhylomeDB" id="B4JZ01"/>
<dbReference type="InterPro" id="IPR019808">
    <property type="entry name" value="Histidine_triad_CS"/>
</dbReference>
<gene>
    <name evidence="13" type="primary">Dgri\GH22294</name>
    <name evidence="13" type="ORF">Dgri_GH22294</name>
</gene>
<dbReference type="SMR" id="B4JZ01"/>
<evidence type="ECO:0000256" key="1">
    <source>
        <dbReference type="ARBA" id="ARBA00004123"/>
    </source>
</evidence>
<keyword evidence="6" id="KW-0862">Zinc</keyword>
<dbReference type="GO" id="GO:0005634">
    <property type="term" value="C:nucleus"/>
    <property type="evidence" value="ECO:0007669"/>
    <property type="project" value="UniProtKB-SubCell"/>
</dbReference>
<evidence type="ECO:0000313" key="13">
    <source>
        <dbReference type="EMBL" id="EDV98616.1"/>
    </source>
</evidence>
<dbReference type="GO" id="GO:0033699">
    <property type="term" value="F:DNA 5'-adenosine monophosphate hydrolase activity"/>
    <property type="evidence" value="ECO:0007669"/>
    <property type="project" value="TreeGrafter"/>
</dbReference>
<evidence type="ECO:0000259" key="12">
    <source>
        <dbReference type="PROSITE" id="PS51084"/>
    </source>
</evidence>
<feature type="compositionally biased region" description="Low complexity" evidence="11">
    <location>
        <begin position="526"/>
        <end position="539"/>
    </location>
</feature>
<evidence type="ECO:0000313" key="14">
    <source>
        <dbReference type="Proteomes" id="UP000001070"/>
    </source>
</evidence>
<dbReference type="EMBL" id="CH916378">
    <property type="protein sequence ID" value="EDV98616.1"/>
    <property type="molecule type" value="Genomic_DNA"/>
</dbReference>
<name>B4JZ01_DROGR</name>
<dbReference type="InParanoid" id="B4JZ01"/>
<evidence type="ECO:0000256" key="7">
    <source>
        <dbReference type="ARBA" id="ARBA00023125"/>
    </source>
</evidence>
<evidence type="ECO:0000256" key="8">
    <source>
        <dbReference type="ARBA" id="ARBA00023204"/>
    </source>
</evidence>
<evidence type="ECO:0000256" key="11">
    <source>
        <dbReference type="SAM" id="MobiDB-lite"/>
    </source>
</evidence>
<dbReference type="SUPFAM" id="SSF54197">
    <property type="entry name" value="HIT-like"/>
    <property type="match status" value="2"/>
</dbReference>
<protein>
    <submittedName>
        <fullName evidence="13">GH22294</fullName>
    </submittedName>
</protein>
<dbReference type="Pfam" id="PF16278">
    <property type="entry name" value="zf-C2HE"/>
    <property type="match status" value="2"/>
</dbReference>
<keyword evidence="8" id="KW-0234">DNA repair</keyword>
<comment type="caution">
    <text evidence="10">Lacks conserved residue(s) required for the propagation of feature annotation.</text>
</comment>
<feature type="compositionally biased region" description="Polar residues" evidence="11">
    <location>
        <begin position="409"/>
        <end position="466"/>
    </location>
</feature>
<organism evidence="14">
    <name type="scientific">Drosophila grimshawi</name>
    <name type="common">Hawaiian fruit fly</name>
    <name type="synonym">Idiomyia grimshawi</name>
    <dbReference type="NCBI Taxonomy" id="7222"/>
    <lineage>
        <taxon>Eukaryota</taxon>
        <taxon>Metazoa</taxon>
        <taxon>Ecdysozoa</taxon>
        <taxon>Arthropoda</taxon>
        <taxon>Hexapoda</taxon>
        <taxon>Insecta</taxon>
        <taxon>Pterygota</taxon>
        <taxon>Neoptera</taxon>
        <taxon>Endopterygota</taxon>
        <taxon>Diptera</taxon>
        <taxon>Brachycera</taxon>
        <taxon>Muscomorpha</taxon>
        <taxon>Ephydroidea</taxon>
        <taxon>Drosophilidae</taxon>
        <taxon>Drosophila</taxon>
        <taxon>Hawaiian Drosophila</taxon>
    </lineage>
</organism>
<dbReference type="FunCoup" id="B4JZ01">
    <property type="interactions" value="366"/>
</dbReference>
<dbReference type="GO" id="GO:0008270">
    <property type="term" value="F:zinc ion binding"/>
    <property type="evidence" value="ECO:0007669"/>
    <property type="project" value="UniProtKB-KW"/>
</dbReference>
<dbReference type="GO" id="GO:0000012">
    <property type="term" value="P:single strand break repair"/>
    <property type="evidence" value="ECO:0007669"/>
    <property type="project" value="TreeGrafter"/>
</dbReference>
<keyword evidence="4" id="KW-0863">Zinc-finger</keyword>
<keyword evidence="5" id="KW-0378">Hydrolase</keyword>
<dbReference type="HOGENOM" id="CLU_024713_0_0_1"/>
<dbReference type="Proteomes" id="UP000001070">
    <property type="component" value="Unassembled WGS sequence"/>
</dbReference>
<evidence type="ECO:0000256" key="9">
    <source>
        <dbReference type="ARBA" id="ARBA00023242"/>
    </source>
</evidence>
<dbReference type="GO" id="GO:0003697">
    <property type="term" value="F:single-stranded DNA binding"/>
    <property type="evidence" value="ECO:0007669"/>
    <property type="project" value="TreeGrafter"/>
</dbReference>
<dbReference type="FunFam" id="3.30.428.10:FF:000004">
    <property type="entry name" value="aprataxin isoform X2"/>
    <property type="match status" value="2"/>
</dbReference>
<dbReference type="InterPro" id="IPR032566">
    <property type="entry name" value="Znf-C2HE"/>
</dbReference>
<dbReference type="GO" id="GO:0003725">
    <property type="term" value="F:double-stranded RNA binding"/>
    <property type="evidence" value="ECO:0007669"/>
    <property type="project" value="TreeGrafter"/>
</dbReference>
<proteinExistence type="predicted"/>
<dbReference type="STRING" id="7222.B4JZ01"/>
<dbReference type="eggNOG" id="KOG0562">
    <property type="taxonomic scope" value="Eukaryota"/>
</dbReference>
<keyword evidence="7" id="KW-0238">DNA-binding</keyword>
<feature type="region of interest" description="Disordered" evidence="11">
    <location>
        <begin position="408"/>
        <end position="470"/>
    </location>
</feature>
<feature type="compositionally biased region" description="Polar residues" evidence="11">
    <location>
        <begin position="569"/>
        <end position="585"/>
    </location>
</feature>
<feature type="region of interest" description="Disordered" evidence="11">
    <location>
        <begin position="483"/>
        <end position="648"/>
    </location>
</feature>
<sequence>MSWQTGLIKTILDPANLIISTDTAVVIADKYPKARHHYLVLPTEDIPNIFQLSKKHLPLLEEMHLLARNIIEVRGESWSEFQIGFHAQPSMQRLHLHVISKDFVSSALKTKKHWNSFNTPFFVPYETLYSRLKGEDCFQRLPTDIVNGLLASPLKCNKCEFIAKSFPMLKDHLQQHCKAVCAVFATLKMADKKEAAKCSLTRILQKKRECLIETELAAVMKDAYPKAQYHFLVVPKEDISNVTAMTADHLQLLDHMKELANQIIEQQKNLPSSHFLIGFKIDQFMNRLCMHVISNDFYSESMRRKQHWNSFNTALFLTYQTAYALLRVQGFIEPMPEEEMQKLRNSIELRCNQCDFVSKGLVVLKAHLFTHWKEREDKFTIKDQVEKLTRILDETKLTPIAKVLEDQSQRIVPSKGQQQGDQQSPPASYLNTFASHFPRTVSNRSASSGNHQTNPNWQRANQNPHMNSNNSVFNQQFQHFSNYRLGHSPNNLRTSSHRPAGPGNHQTNPNPGQHAPKWRRANQNPQMNSNNSIFNQQFQLGHAPNNVNMPHQAPFNPFKQYPNMRQAAPNKNGSHATPQNMNNINGAECSPPLNIKQQGSNYSKPNIHKCLGSQQFANTVNQGQNPSQANKPKPFKENPASKTKAKSK</sequence>
<dbReference type="GO" id="GO:1990165">
    <property type="term" value="F:single-strand break-containing DNA binding"/>
    <property type="evidence" value="ECO:0007669"/>
    <property type="project" value="TreeGrafter"/>
</dbReference>
<dbReference type="PANTHER" id="PTHR12486">
    <property type="entry name" value="APRATAXIN-RELATED"/>
    <property type="match status" value="1"/>
</dbReference>
<evidence type="ECO:0000256" key="6">
    <source>
        <dbReference type="ARBA" id="ARBA00022833"/>
    </source>
</evidence>
<dbReference type="InterPro" id="IPR011146">
    <property type="entry name" value="HIT-like"/>
</dbReference>
<dbReference type="GO" id="GO:0030983">
    <property type="term" value="F:mismatched DNA binding"/>
    <property type="evidence" value="ECO:0007669"/>
    <property type="project" value="TreeGrafter"/>
</dbReference>
<evidence type="ECO:0000256" key="10">
    <source>
        <dbReference type="PROSITE-ProRule" id="PRU00464"/>
    </source>
</evidence>
<evidence type="ECO:0000256" key="4">
    <source>
        <dbReference type="ARBA" id="ARBA00022771"/>
    </source>
</evidence>
<evidence type="ECO:0000256" key="3">
    <source>
        <dbReference type="ARBA" id="ARBA00022763"/>
    </source>
</evidence>
<reference evidence="13 14" key="1">
    <citation type="journal article" date="2007" name="Nature">
        <title>Evolution of genes and genomes on the Drosophila phylogeny.</title>
        <authorList>
            <consortium name="Drosophila 12 Genomes Consortium"/>
            <person name="Clark A.G."/>
            <person name="Eisen M.B."/>
            <person name="Smith D.R."/>
            <person name="Bergman C.M."/>
            <person name="Oliver B."/>
            <person name="Markow T.A."/>
            <person name="Kaufman T.C."/>
            <person name="Kellis M."/>
            <person name="Gelbart W."/>
            <person name="Iyer V.N."/>
            <person name="Pollard D.A."/>
            <person name="Sackton T.B."/>
            <person name="Larracuente A.M."/>
            <person name="Singh N.D."/>
            <person name="Abad J.P."/>
            <person name="Abt D.N."/>
            <person name="Adryan B."/>
            <person name="Aguade M."/>
            <person name="Akashi H."/>
            <person name="Anderson W.W."/>
            <person name="Aquadro C.F."/>
            <person name="Ardell D.H."/>
            <person name="Arguello R."/>
            <person name="Artieri C.G."/>
            <person name="Barbash D.A."/>
            <person name="Barker D."/>
            <person name="Barsanti P."/>
            <person name="Batterham P."/>
            <person name="Batzoglou S."/>
            <person name="Begun D."/>
            <person name="Bhutkar A."/>
            <person name="Blanco E."/>
            <person name="Bosak S.A."/>
            <person name="Bradley R.K."/>
            <person name="Brand A.D."/>
            <person name="Brent M.R."/>
            <person name="Brooks A.N."/>
            <person name="Brown R.H."/>
            <person name="Butlin R.K."/>
            <person name="Caggese C."/>
            <person name="Calvi B.R."/>
            <person name="Bernardo de Carvalho A."/>
            <person name="Caspi A."/>
            <person name="Castrezana S."/>
            <person name="Celniker S.E."/>
            <person name="Chang J.L."/>
            <person name="Chapple C."/>
            <person name="Chatterji S."/>
            <person name="Chinwalla A."/>
            <person name="Civetta A."/>
            <person name="Clifton S.W."/>
            <person name="Comeron J.M."/>
            <person name="Costello J.C."/>
            <person name="Coyne J.A."/>
            <person name="Daub J."/>
            <person name="David R.G."/>
            <person name="Delcher A.L."/>
            <person name="Delehaunty K."/>
            <person name="Do C.B."/>
            <person name="Ebling H."/>
            <person name="Edwards K."/>
            <person name="Eickbush T."/>
            <person name="Evans J.D."/>
            <person name="Filipski A."/>
            <person name="Findeiss S."/>
            <person name="Freyhult E."/>
            <person name="Fulton L."/>
            <person name="Fulton R."/>
            <person name="Garcia A.C."/>
            <person name="Gardiner A."/>
            <person name="Garfield D.A."/>
            <person name="Garvin B.E."/>
            <person name="Gibson G."/>
            <person name="Gilbert D."/>
            <person name="Gnerre S."/>
            <person name="Godfrey J."/>
            <person name="Good R."/>
            <person name="Gotea V."/>
            <person name="Gravely B."/>
            <person name="Greenberg A.J."/>
            <person name="Griffiths-Jones S."/>
            <person name="Gross S."/>
            <person name="Guigo R."/>
            <person name="Gustafson E.A."/>
            <person name="Haerty W."/>
            <person name="Hahn M.W."/>
            <person name="Halligan D.L."/>
            <person name="Halpern A.L."/>
            <person name="Halter G.M."/>
            <person name="Han M.V."/>
            <person name="Heger A."/>
            <person name="Hillier L."/>
            <person name="Hinrichs A.S."/>
            <person name="Holmes I."/>
            <person name="Hoskins R.A."/>
            <person name="Hubisz M.J."/>
            <person name="Hultmark D."/>
            <person name="Huntley M.A."/>
            <person name="Jaffe D.B."/>
            <person name="Jagadeeshan S."/>
            <person name="Jeck W.R."/>
            <person name="Johnson J."/>
            <person name="Jones C.D."/>
            <person name="Jordan W.C."/>
            <person name="Karpen G.H."/>
            <person name="Kataoka E."/>
            <person name="Keightley P.D."/>
            <person name="Kheradpour P."/>
            <person name="Kirkness E.F."/>
            <person name="Koerich L.B."/>
            <person name="Kristiansen K."/>
            <person name="Kudrna D."/>
            <person name="Kulathinal R.J."/>
            <person name="Kumar S."/>
            <person name="Kwok R."/>
            <person name="Lander E."/>
            <person name="Langley C.H."/>
            <person name="Lapoint R."/>
            <person name="Lazzaro B.P."/>
            <person name="Lee S.J."/>
            <person name="Levesque L."/>
            <person name="Li R."/>
            <person name="Lin C.F."/>
            <person name="Lin M.F."/>
            <person name="Lindblad-Toh K."/>
            <person name="Llopart A."/>
            <person name="Long M."/>
            <person name="Low L."/>
            <person name="Lozovsky E."/>
            <person name="Lu J."/>
            <person name="Luo M."/>
            <person name="Machado C.A."/>
            <person name="Makalowski W."/>
            <person name="Marzo M."/>
            <person name="Matsuda M."/>
            <person name="Matzkin L."/>
            <person name="McAllister B."/>
            <person name="McBride C.S."/>
            <person name="McKernan B."/>
            <person name="McKernan K."/>
            <person name="Mendez-Lago M."/>
            <person name="Minx P."/>
            <person name="Mollenhauer M.U."/>
            <person name="Montooth K."/>
            <person name="Mount S.M."/>
            <person name="Mu X."/>
            <person name="Myers E."/>
            <person name="Negre B."/>
            <person name="Newfeld S."/>
            <person name="Nielsen R."/>
            <person name="Noor M.A."/>
            <person name="O'Grady P."/>
            <person name="Pachter L."/>
            <person name="Papaceit M."/>
            <person name="Parisi M.J."/>
            <person name="Parisi M."/>
            <person name="Parts L."/>
            <person name="Pedersen J.S."/>
            <person name="Pesole G."/>
            <person name="Phillippy A.M."/>
            <person name="Ponting C.P."/>
            <person name="Pop M."/>
            <person name="Porcelli D."/>
            <person name="Powell J.R."/>
            <person name="Prohaska S."/>
            <person name="Pruitt K."/>
            <person name="Puig M."/>
            <person name="Quesneville H."/>
            <person name="Ram K.R."/>
            <person name="Rand D."/>
            <person name="Rasmussen M.D."/>
            <person name="Reed L.K."/>
            <person name="Reenan R."/>
            <person name="Reily A."/>
            <person name="Remington K.A."/>
            <person name="Rieger T.T."/>
            <person name="Ritchie M.G."/>
            <person name="Robin C."/>
            <person name="Rogers Y.H."/>
            <person name="Rohde C."/>
            <person name="Rozas J."/>
            <person name="Rubenfield M.J."/>
            <person name="Ruiz A."/>
            <person name="Russo S."/>
            <person name="Salzberg S.L."/>
            <person name="Sanchez-Gracia A."/>
            <person name="Saranga D.J."/>
            <person name="Sato H."/>
            <person name="Schaeffer S.W."/>
            <person name="Schatz M.C."/>
            <person name="Schlenke T."/>
            <person name="Schwartz R."/>
            <person name="Segarra C."/>
            <person name="Singh R.S."/>
            <person name="Sirot L."/>
            <person name="Sirota M."/>
            <person name="Sisneros N.B."/>
            <person name="Smith C.D."/>
            <person name="Smith T.F."/>
            <person name="Spieth J."/>
            <person name="Stage D.E."/>
            <person name="Stark A."/>
            <person name="Stephan W."/>
            <person name="Strausberg R.L."/>
            <person name="Strempel S."/>
            <person name="Sturgill D."/>
            <person name="Sutton G."/>
            <person name="Sutton G.G."/>
            <person name="Tao W."/>
            <person name="Teichmann S."/>
            <person name="Tobari Y.N."/>
            <person name="Tomimura Y."/>
            <person name="Tsolas J.M."/>
            <person name="Valente V.L."/>
            <person name="Venter E."/>
            <person name="Venter J.C."/>
            <person name="Vicario S."/>
            <person name="Vieira F.G."/>
            <person name="Vilella A.J."/>
            <person name="Villasante A."/>
            <person name="Walenz B."/>
            <person name="Wang J."/>
            <person name="Wasserman M."/>
            <person name="Watts T."/>
            <person name="Wilson D."/>
            <person name="Wilson R.K."/>
            <person name="Wing R.A."/>
            <person name="Wolfner M.F."/>
            <person name="Wong A."/>
            <person name="Wong G.K."/>
            <person name="Wu C.I."/>
            <person name="Wu G."/>
            <person name="Yamamoto D."/>
            <person name="Yang H.P."/>
            <person name="Yang S.P."/>
            <person name="Yorke J.A."/>
            <person name="Yoshida K."/>
            <person name="Zdobnov E."/>
            <person name="Zhang P."/>
            <person name="Zhang Y."/>
            <person name="Zimin A.V."/>
            <person name="Baldwin J."/>
            <person name="Abdouelleil A."/>
            <person name="Abdulkadir J."/>
            <person name="Abebe A."/>
            <person name="Abera B."/>
            <person name="Abreu J."/>
            <person name="Acer S.C."/>
            <person name="Aftuck L."/>
            <person name="Alexander A."/>
            <person name="An P."/>
            <person name="Anderson E."/>
            <person name="Anderson S."/>
            <person name="Arachi H."/>
            <person name="Azer M."/>
            <person name="Bachantsang P."/>
            <person name="Barry A."/>
            <person name="Bayul T."/>
            <person name="Berlin A."/>
            <person name="Bessette D."/>
            <person name="Bloom T."/>
            <person name="Blye J."/>
            <person name="Boguslavskiy L."/>
            <person name="Bonnet C."/>
            <person name="Boukhgalter B."/>
            <person name="Bourzgui I."/>
            <person name="Brown A."/>
            <person name="Cahill P."/>
            <person name="Channer S."/>
            <person name="Cheshatsang Y."/>
            <person name="Chuda L."/>
            <person name="Citroen M."/>
            <person name="Collymore A."/>
            <person name="Cooke P."/>
            <person name="Costello M."/>
            <person name="D'Aco K."/>
            <person name="Daza R."/>
            <person name="De Haan G."/>
            <person name="DeGray S."/>
            <person name="DeMaso C."/>
            <person name="Dhargay N."/>
            <person name="Dooley K."/>
            <person name="Dooley E."/>
            <person name="Doricent M."/>
            <person name="Dorje P."/>
            <person name="Dorjee K."/>
            <person name="Dupes A."/>
            <person name="Elong R."/>
            <person name="Falk J."/>
            <person name="Farina A."/>
            <person name="Faro S."/>
            <person name="Ferguson D."/>
            <person name="Fisher S."/>
            <person name="Foley C.D."/>
            <person name="Franke A."/>
            <person name="Friedrich D."/>
            <person name="Gadbois L."/>
            <person name="Gearin G."/>
            <person name="Gearin C.R."/>
            <person name="Giannoukos G."/>
            <person name="Goode T."/>
            <person name="Graham J."/>
            <person name="Grandbois E."/>
            <person name="Grewal S."/>
            <person name="Gyaltsen K."/>
            <person name="Hafez N."/>
            <person name="Hagos B."/>
            <person name="Hall J."/>
            <person name="Henson C."/>
            <person name="Hollinger A."/>
            <person name="Honan T."/>
            <person name="Huard M.D."/>
            <person name="Hughes L."/>
            <person name="Hurhula B."/>
            <person name="Husby M.E."/>
            <person name="Kamat A."/>
            <person name="Kanga B."/>
            <person name="Kashin S."/>
            <person name="Khazanovich D."/>
            <person name="Kisner P."/>
            <person name="Lance K."/>
            <person name="Lara M."/>
            <person name="Lee W."/>
            <person name="Lennon N."/>
            <person name="Letendre F."/>
            <person name="LeVine R."/>
            <person name="Lipovsky A."/>
            <person name="Liu X."/>
            <person name="Liu J."/>
            <person name="Liu S."/>
            <person name="Lokyitsang T."/>
            <person name="Lokyitsang Y."/>
            <person name="Lubonja R."/>
            <person name="Lui A."/>
            <person name="MacDonald P."/>
            <person name="Magnisalis V."/>
            <person name="Maru K."/>
            <person name="Matthews C."/>
            <person name="McCusker W."/>
            <person name="McDonough S."/>
            <person name="Mehta T."/>
            <person name="Meldrim J."/>
            <person name="Meneus L."/>
            <person name="Mihai O."/>
            <person name="Mihalev A."/>
            <person name="Mihova T."/>
            <person name="Mittelman R."/>
            <person name="Mlenga V."/>
            <person name="Montmayeur A."/>
            <person name="Mulrain L."/>
            <person name="Navidi A."/>
            <person name="Naylor J."/>
            <person name="Negash T."/>
            <person name="Nguyen T."/>
            <person name="Nguyen N."/>
            <person name="Nicol R."/>
            <person name="Norbu C."/>
            <person name="Norbu N."/>
            <person name="Novod N."/>
            <person name="O'Neill B."/>
            <person name="Osman S."/>
            <person name="Markiewicz E."/>
            <person name="Oyono O.L."/>
            <person name="Patti C."/>
            <person name="Phunkhang P."/>
            <person name="Pierre F."/>
            <person name="Priest M."/>
            <person name="Raghuraman S."/>
            <person name="Rege F."/>
            <person name="Reyes R."/>
            <person name="Rise C."/>
            <person name="Rogov P."/>
            <person name="Ross K."/>
            <person name="Ryan E."/>
            <person name="Settipalli S."/>
            <person name="Shea T."/>
            <person name="Sherpa N."/>
            <person name="Shi L."/>
            <person name="Shih D."/>
            <person name="Sparrow T."/>
            <person name="Spaulding J."/>
            <person name="Stalker J."/>
            <person name="Stange-Thomann N."/>
            <person name="Stavropoulos S."/>
            <person name="Stone C."/>
            <person name="Strader C."/>
            <person name="Tesfaye S."/>
            <person name="Thomson T."/>
            <person name="Thoulutsang Y."/>
            <person name="Thoulutsang D."/>
            <person name="Topham K."/>
            <person name="Topping I."/>
            <person name="Tsamla T."/>
            <person name="Vassiliev H."/>
            <person name="Vo A."/>
            <person name="Wangchuk T."/>
            <person name="Wangdi T."/>
            <person name="Weiand M."/>
            <person name="Wilkinson J."/>
            <person name="Wilson A."/>
            <person name="Yadav S."/>
            <person name="Young G."/>
            <person name="Yu Q."/>
            <person name="Zembek L."/>
            <person name="Zhong D."/>
            <person name="Zimmer A."/>
            <person name="Zwirko Z."/>
            <person name="Jaffe D.B."/>
            <person name="Alvarez P."/>
            <person name="Brockman W."/>
            <person name="Butler J."/>
            <person name="Chin C."/>
            <person name="Gnerre S."/>
            <person name="Grabherr M."/>
            <person name="Kleber M."/>
            <person name="Mauceli E."/>
            <person name="MacCallum I."/>
        </authorList>
    </citation>
    <scope>NUCLEOTIDE SEQUENCE [LARGE SCALE GENOMIC DNA]</scope>
    <source>
        <strain evidence="14">Tucson 15287-2541.00</strain>
    </source>
</reference>
<dbReference type="PROSITE" id="PS00892">
    <property type="entry name" value="HIT_1"/>
    <property type="match status" value="1"/>
</dbReference>
<accession>B4JZ01</accession>
<dbReference type="InterPro" id="IPR013087">
    <property type="entry name" value="Znf_C2H2_type"/>
</dbReference>
<feature type="domain" description="HIT" evidence="12">
    <location>
        <begin position="4"/>
        <end position="109"/>
    </location>
</feature>
<evidence type="ECO:0000256" key="5">
    <source>
        <dbReference type="ARBA" id="ARBA00022801"/>
    </source>
</evidence>
<comment type="subcellular location">
    <subcellularLocation>
        <location evidence="1">Nucleus</location>
    </subcellularLocation>
</comment>
<evidence type="ECO:0000256" key="2">
    <source>
        <dbReference type="ARBA" id="ARBA00022723"/>
    </source>
</evidence>
<dbReference type="OrthoDB" id="3512845at2759"/>
<dbReference type="AlphaFoldDB" id="B4JZ01"/>
<dbReference type="PROSITE" id="PS51084">
    <property type="entry name" value="HIT_2"/>
    <property type="match status" value="1"/>
</dbReference>
<feature type="compositionally biased region" description="Polar residues" evidence="11">
    <location>
        <begin position="595"/>
        <end position="604"/>
    </location>
</feature>
<keyword evidence="14" id="KW-1185">Reference proteome</keyword>
<feature type="compositionally biased region" description="Polar residues" evidence="11">
    <location>
        <begin position="612"/>
        <end position="630"/>
    </location>
</feature>
<dbReference type="InterPro" id="IPR036265">
    <property type="entry name" value="HIT-like_sf"/>
</dbReference>
<dbReference type="SMART" id="SM00355">
    <property type="entry name" value="ZnF_C2H2"/>
    <property type="match status" value="2"/>
</dbReference>
<dbReference type="PANTHER" id="PTHR12486:SF4">
    <property type="entry name" value="APRATAXIN"/>
    <property type="match status" value="1"/>
</dbReference>
<dbReference type="Pfam" id="PF11969">
    <property type="entry name" value="DcpS_C"/>
    <property type="match status" value="2"/>
</dbReference>
<dbReference type="Gene3D" id="3.30.428.10">
    <property type="entry name" value="HIT-like"/>
    <property type="match status" value="2"/>
</dbReference>
<keyword evidence="3" id="KW-0227">DNA damage</keyword>
<keyword evidence="2" id="KW-0479">Metal-binding</keyword>
<keyword evidence="9" id="KW-0539">Nucleus</keyword>